<dbReference type="Proteomes" id="UP000678499">
    <property type="component" value="Unassembled WGS sequence"/>
</dbReference>
<evidence type="ECO:0000313" key="2">
    <source>
        <dbReference type="EMBL" id="CAD7281184.1"/>
    </source>
</evidence>
<dbReference type="EMBL" id="CAJPEX010002677">
    <property type="protein sequence ID" value="CAG0921336.1"/>
    <property type="molecule type" value="Genomic_DNA"/>
</dbReference>
<reference evidence="2" key="1">
    <citation type="submission" date="2020-11" db="EMBL/GenBank/DDBJ databases">
        <authorList>
            <person name="Tran Van P."/>
        </authorList>
    </citation>
    <scope>NUCLEOTIDE SEQUENCE</scope>
</reference>
<accession>A0A7R9BT94</accession>
<dbReference type="EMBL" id="OA884714">
    <property type="protein sequence ID" value="CAD7281184.1"/>
    <property type="molecule type" value="Genomic_DNA"/>
</dbReference>
<proteinExistence type="predicted"/>
<gene>
    <name evidence="2" type="ORF">NMOB1V02_LOCUS8835</name>
</gene>
<dbReference type="AlphaFoldDB" id="A0A7R9BT94"/>
<feature type="compositionally biased region" description="Basic and acidic residues" evidence="1">
    <location>
        <begin position="180"/>
        <end position="193"/>
    </location>
</feature>
<name>A0A7R9BT94_9CRUS</name>
<organism evidence="2">
    <name type="scientific">Notodromas monacha</name>
    <dbReference type="NCBI Taxonomy" id="399045"/>
    <lineage>
        <taxon>Eukaryota</taxon>
        <taxon>Metazoa</taxon>
        <taxon>Ecdysozoa</taxon>
        <taxon>Arthropoda</taxon>
        <taxon>Crustacea</taxon>
        <taxon>Oligostraca</taxon>
        <taxon>Ostracoda</taxon>
        <taxon>Podocopa</taxon>
        <taxon>Podocopida</taxon>
        <taxon>Cypridocopina</taxon>
        <taxon>Cypridoidea</taxon>
        <taxon>Cyprididae</taxon>
        <taxon>Notodromas</taxon>
    </lineage>
</organism>
<evidence type="ECO:0000313" key="3">
    <source>
        <dbReference type="Proteomes" id="UP000678499"/>
    </source>
</evidence>
<keyword evidence="3" id="KW-1185">Reference proteome</keyword>
<sequence>MPSSSFGEKKASKPGGVEDSPSFTREDPKARWSLLKSRVSCDSGITAECPQLGFKELLKPLNPDYNARTVDVSSNGPSRMARVEEEIGQMESEVAAALPPHVGANDSPKILVAVAALVYAGRGVDDVVVLFITGHHRHRLIFLAVGRRREEDGEEHGQEDESVEHAEHNDECRESEEDAEHVGLDEPEQRDGQEGGQAALDNGHADVGQGVVHAGRTRRGRGVDVGVGHVGREVH</sequence>
<feature type="compositionally biased region" description="Acidic residues" evidence="1">
    <location>
        <begin position="152"/>
        <end position="162"/>
    </location>
</feature>
<feature type="region of interest" description="Disordered" evidence="1">
    <location>
        <begin position="152"/>
        <end position="235"/>
    </location>
</feature>
<protein>
    <submittedName>
        <fullName evidence="2">Uncharacterized protein</fullName>
    </submittedName>
</protein>
<evidence type="ECO:0000256" key="1">
    <source>
        <dbReference type="SAM" id="MobiDB-lite"/>
    </source>
</evidence>
<feature type="compositionally biased region" description="Basic and acidic residues" evidence="1">
    <location>
        <begin position="163"/>
        <end position="172"/>
    </location>
</feature>
<feature type="region of interest" description="Disordered" evidence="1">
    <location>
        <begin position="1"/>
        <end position="29"/>
    </location>
</feature>